<accession>A0A7W8AFA0</accession>
<keyword evidence="3" id="KW-1185">Reference proteome</keyword>
<name>A0A7W8AFA0_9ACTN</name>
<comment type="caution">
    <text evidence="2">The sequence shown here is derived from an EMBL/GenBank/DDBJ whole genome shotgun (WGS) entry which is preliminary data.</text>
</comment>
<protein>
    <submittedName>
        <fullName evidence="2">Uncharacterized protein</fullName>
    </submittedName>
</protein>
<dbReference type="EMBL" id="JACHIN010000030">
    <property type="protein sequence ID" value="MBB5085048.1"/>
    <property type="molecule type" value="Genomic_DNA"/>
</dbReference>
<feature type="compositionally biased region" description="Low complexity" evidence="1">
    <location>
        <begin position="128"/>
        <end position="152"/>
    </location>
</feature>
<proteinExistence type="predicted"/>
<feature type="region of interest" description="Disordered" evidence="1">
    <location>
        <begin position="77"/>
        <end position="177"/>
    </location>
</feature>
<gene>
    <name evidence="2" type="ORF">HNR40_010561</name>
</gene>
<dbReference type="AlphaFoldDB" id="A0A7W8AFA0"/>
<evidence type="ECO:0000313" key="2">
    <source>
        <dbReference type="EMBL" id="MBB5085048.1"/>
    </source>
</evidence>
<evidence type="ECO:0000313" key="3">
    <source>
        <dbReference type="Proteomes" id="UP000568380"/>
    </source>
</evidence>
<reference evidence="2 3" key="1">
    <citation type="submission" date="2020-08" db="EMBL/GenBank/DDBJ databases">
        <title>Genomic Encyclopedia of Type Strains, Phase IV (KMG-IV): sequencing the most valuable type-strain genomes for metagenomic binning, comparative biology and taxonomic classification.</title>
        <authorList>
            <person name="Goeker M."/>
        </authorList>
    </citation>
    <scope>NUCLEOTIDE SEQUENCE [LARGE SCALE GENOMIC DNA]</scope>
    <source>
        <strain evidence="2 3">DSM 45385</strain>
    </source>
</reference>
<dbReference type="RefSeq" id="WP_184976134.1">
    <property type="nucleotide sequence ID" value="NZ_JACHIN010000030.1"/>
</dbReference>
<dbReference type="Proteomes" id="UP000568380">
    <property type="component" value="Unassembled WGS sequence"/>
</dbReference>
<sequence>MGDPITLLILLAAVMTVTKTGRGMVGNAVRSGYKATGWRTPGKALIHHSGRAGAWTGRATAKTARAGHVGVLRRLKARWERRKQANPEPTPLFSRRPRDPDPPPLGPAAPQAKPKPAPGTALASKTEPPAAATSGQAAPAQPQHQPEPTATSPRPPAPPATSPERPTSSGGSMSNPRRVVLDLDEPKSDAEFLDDCHAIASFMRSSALAISEWAEVVARRKLPKHITQPLIGIGEGLTEAANSAMTAATRFEEEFEEARDVAAAGMTITGRDAA</sequence>
<organism evidence="2 3">
    <name type="scientific">Nonomuraea endophytica</name>
    <dbReference type="NCBI Taxonomy" id="714136"/>
    <lineage>
        <taxon>Bacteria</taxon>
        <taxon>Bacillati</taxon>
        <taxon>Actinomycetota</taxon>
        <taxon>Actinomycetes</taxon>
        <taxon>Streptosporangiales</taxon>
        <taxon>Streptosporangiaceae</taxon>
        <taxon>Nonomuraea</taxon>
    </lineage>
</organism>
<evidence type="ECO:0000256" key="1">
    <source>
        <dbReference type="SAM" id="MobiDB-lite"/>
    </source>
</evidence>
<feature type="compositionally biased region" description="Pro residues" evidence="1">
    <location>
        <begin position="102"/>
        <end position="117"/>
    </location>
</feature>